<dbReference type="Proteomes" id="UP001328733">
    <property type="component" value="Unassembled WGS sequence"/>
</dbReference>
<dbReference type="AlphaFoldDB" id="A0AAW9QL78"/>
<proteinExistence type="predicted"/>
<organism evidence="1 2">
    <name type="scientific">Pannus brasiliensis CCIBt3594</name>
    <dbReference type="NCBI Taxonomy" id="1427578"/>
    <lineage>
        <taxon>Bacteria</taxon>
        <taxon>Bacillati</taxon>
        <taxon>Cyanobacteriota</taxon>
        <taxon>Cyanophyceae</taxon>
        <taxon>Oscillatoriophycideae</taxon>
        <taxon>Chroococcales</taxon>
        <taxon>Microcystaceae</taxon>
        <taxon>Pannus</taxon>
    </lineage>
</organism>
<accession>A0AAW9QL78</accession>
<name>A0AAW9QL78_9CHRO</name>
<sequence>MSFSSYKSLGDTVKEFQVYYREENFVREIAFPISDYFREDLAFMMREGMVDNSEYAICENLIYPVLKEVWKSYREKFLIWSHQALCYDNNLTGFPEYIIAQRSPLGKVVFDKPYLLLVEAKQDKFDAAWGQCLAEMIAARQLNERSIVIHGIASNGTGWQFGKLEGNTFTKNTNPYYISELDSLFGAINFMFQQCEIQLDTWVAA</sequence>
<evidence type="ECO:0000313" key="2">
    <source>
        <dbReference type="Proteomes" id="UP001328733"/>
    </source>
</evidence>
<evidence type="ECO:0000313" key="1">
    <source>
        <dbReference type="EMBL" id="MEG3438555.1"/>
    </source>
</evidence>
<comment type="caution">
    <text evidence="1">The sequence shown here is derived from an EMBL/GenBank/DDBJ whole genome shotgun (WGS) entry which is preliminary data.</text>
</comment>
<gene>
    <name evidence="1" type="ORF">V0288_15595</name>
</gene>
<reference evidence="1 2" key="1">
    <citation type="submission" date="2024-01" db="EMBL/GenBank/DDBJ databases">
        <title>Genomic insights into the taxonomy and metabolism of the cyanobacterium Pannus brasiliensis CCIBt3594.</title>
        <authorList>
            <person name="Machado M."/>
            <person name="Botero N.B."/>
            <person name="Andreote A.P.D."/>
            <person name="Feitosa A.M.T."/>
            <person name="Popin R."/>
            <person name="Sivonen K."/>
            <person name="Fiore M.F."/>
        </authorList>
    </citation>
    <scope>NUCLEOTIDE SEQUENCE [LARGE SCALE GENOMIC DNA]</scope>
    <source>
        <strain evidence="1 2">CCIBt3594</strain>
    </source>
</reference>
<keyword evidence="2" id="KW-1185">Reference proteome</keyword>
<protein>
    <submittedName>
        <fullName evidence="1">Uncharacterized protein</fullName>
    </submittedName>
</protein>
<dbReference type="RefSeq" id="WP_332866035.1">
    <property type="nucleotide sequence ID" value="NZ_JBAFSM010000030.1"/>
</dbReference>
<dbReference type="EMBL" id="JBAFSM010000030">
    <property type="protein sequence ID" value="MEG3438555.1"/>
    <property type="molecule type" value="Genomic_DNA"/>
</dbReference>